<dbReference type="STRING" id="363754.RHSP_20941"/>
<accession>N6UZJ7</accession>
<organism evidence="1 2">
    <name type="scientific">Rhizobium freirei PRF 81</name>
    <dbReference type="NCBI Taxonomy" id="363754"/>
    <lineage>
        <taxon>Bacteria</taxon>
        <taxon>Pseudomonadati</taxon>
        <taxon>Pseudomonadota</taxon>
        <taxon>Alphaproteobacteria</taxon>
        <taxon>Hyphomicrobiales</taxon>
        <taxon>Rhizobiaceae</taxon>
        <taxon>Rhizobium/Agrobacterium group</taxon>
        <taxon>Rhizobium</taxon>
    </lineage>
</organism>
<reference evidence="1 2" key="1">
    <citation type="journal article" date="2012" name="BMC Genomics">
        <title>Genomic basis of broad host range and environmental adaptability of Rhizobium tropici CIAT 899 and Rhizobium sp. PRF 81 which are used in inoculants for common bean (Phaseolus vulgaris L.).</title>
        <authorList>
            <person name="Ormeno-Orrillo E."/>
            <person name="Menna P."/>
            <person name="Almeida L.G."/>
            <person name="Ollero F.J."/>
            <person name="Nicolas M.F."/>
            <person name="Pains Rodrigues E."/>
            <person name="Shigueyoshi Nakatani A."/>
            <person name="Silva Batista J.S."/>
            <person name="Oliveira Chueire L.M."/>
            <person name="Souza R.C."/>
            <person name="Ribeiro Vasconcelos A.T."/>
            <person name="Megias M."/>
            <person name="Hungria M."/>
            <person name="Martinez-Romero E."/>
        </authorList>
    </citation>
    <scope>NUCLEOTIDE SEQUENCE [LARGE SCALE GENOMIC DNA]</scope>
    <source>
        <strain evidence="1 2">PRF 81</strain>
    </source>
</reference>
<comment type="caution">
    <text evidence="1">The sequence shown here is derived from an EMBL/GenBank/DDBJ whole genome shotgun (WGS) entry which is preliminary data.</text>
</comment>
<dbReference type="Proteomes" id="UP000012429">
    <property type="component" value="Unassembled WGS sequence"/>
</dbReference>
<evidence type="ECO:0000313" key="1">
    <source>
        <dbReference type="EMBL" id="ENN84312.1"/>
    </source>
</evidence>
<evidence type="ECO:0000313" key="2">
    <source>
        <dbReference type="Proteomes" id="UP000012429"/>
    </source>
</evidence>
<name>N6UZJ7_9HYPH</name>
<dbReference type="AntiFam" id="ANF00137">
    <property type="entry name" value="Shadow ORF (opposite dnaQ)"/>
</dbReference>
<gene>
    <name evidence="1" type="ORF">RHSP_20941</name>
</gene>
<dbReference type="EMBL" id="AQHN01000089">
    <property type="protein sequence ID" value="ENN84312.1"/>
    <property type="molecule type" value="Genomic_DNA"/>
</dbReference>
<sequence>MPGSQSGHFLLCALEYALFGGTIFGPDSLRAELGDQRGMGGKFFPAQPARQRTGPRQNIGNDILRLIALTRTSRRAIGAAETKRSLTAADHLDIDFGQQFGVEQRSVLGAMRIVDAVAPAERIQRIRTHGVLTPGHGQRVDHHIRQDRRPAEPCELRIDEAHIEGGVVGDPFGVAEEFENLIRNGFEGWFVLQRFIGDAVDGKRIRMHFAVARIDIEMQCLAGREMVDELDAADFDDTVRLVVEARGFRIENDFAHVGSAFLSLALLLASQIRDDLSHLLARRLDASTRIDDVVRTRPLFRIRRLAGENHIEFFLRHTRSGKHSFSLNLWIAADDDDLIQPLFCAGFKQQRNIEHNHISARLEMALQKLAFAFAHERMNDSFQTFEAGGIARELSAEFLPVDPAVAGRTGKGRLDQRNRFAAVEIVDDSIGIIHGNSGFGEEFRRG</sequence>
<keyword evidence="2" id="KW-1185">Reference proteome</keyword>
<dbReference type="AlphaFoldDB" id="N6UZJ7"/>
<proteinExistence type="predicted"/>
<protein>
    <submittedName>
        <fullName evidence="1">Uncharacterized protein</fullName>
    </submittedName>
</protein>